<evidence type="ECO:0008006" key="4">
    <source>
        <dbReference type="Google" id="ProtNLM"/>
    </source>
</evidence>
<dbReference type="InterPro" id="IPR025962">
    <property type="entry name" value="SdpI/YhfL"/>
</dbReference>
<dbReference type="RefSeq" id="WP_185258165.1">
    <property type="nucleotide sequence ID" value="NZ_AP023368.1"/>
</dbReference>
<keyword evidence="1" id="KW-0472">Membrane</keyword>
<proteinExistence type="predicted"/>
<protein>
    <recommendedName>
        <fullName evidence="4">SdpI family protein</fullName>
    </recommendedName>
</protein>
<keyword evidence="3" id="KW-1185">Reference proteome</keyword>
<reference evidence="2 3" key="2">
    <citation type="submission" date="2020-08" db="EMBL/GenBank/DDBJ databases">
        <authorList>
            <person name="Ueki A."/>
            <person name="Tonouchi A."/>
        </authorList>
    </citation>
    <scope>NUCLEOTIDE SEQUENCE [LARGE SCALE GENOMIC DNA]</scope>
    <source>
        <strain evidence="2 3">CTTW</strain>
    </source>
</reference>
<dbReference type="Proteomes" id="UP000515703">
    <property type="component" value="Chromosome"/>
</dbReference>
<sequence length="124" mass="14403">MIILLFRPLLIIFLGLIFKVMPLDKPGGKFLMTGFQIPSAYKSKQHWIYAQKFGPKVFIITGLISFVLTILLLFFRRKAISYDTMEYATAIFNALLMIISFIVLEYKVRKLKSDINSKEKNNVF</sequence>
<name>A0A7I8DHD5_9FIRM</name>
<keyword evidence="1" id="KW-1133">Transmembrane helix</keyword>
<evidence type="ECO:0000313" key="3">
    <source>
        <dbReference type="Proteomes" id="UP000515703"/>
    </source>
</evidence>
<feature type="transmembrane region" description="Helical" evidence="1">
    <location>
        <begin position="57"/>
        <end position="75"/>
    </location>
</feature>
<reference evidence="2 3" key="1">
    <citation type="submission" date="2020-08" db="EMBL/GenBank/DDBJ databases">
        <title>Draft genome sequencing of an Anaerocolumna strain isolated from anoxic soil subjected to BSD treatment.</title>
        <authorList>
            <person name="Uek A."/>
            <person name="Tonouchi A."/>
        </authorList>
    </citation>
    <scope>NUCLEOTIDE SEQUENCE [LARGE SCALE GENOMIC DNA]</scope>
    <source>
        <strain evidence="2 3">CTTW</strain>
    </source>
</reference>
<dbReference type="AlphaFoldDB" id="A0A7I8DHD5"/>
<evidence type="ECO:0000256" key="1">
    <source>
        <dbReference type="SAM" id="Phobius"/>
    </source>
</evidence>
<dbReference type="KEGG" id="acht:bsdcttw_08110"/>
<keyword evidence="1" id="KW-0812">Transmembrane</keyword>
<gene>
    <name evidence="2" type="ORF">bsdcttw_08110</name>
</gene>
<feature type="transmembrane region" description="Helical" evidence="1">
    <location>
        <begin position="87"/>
        <end position="104"/>
    </location>
</feature>
<evidence type="ECO:0000313" key="2">
    <source>
        <dbReference type="EMBL" id="BCJ97770.1"/>
    </source>
</evidence>
<dbReference type="EMBL" id="AP023368">
    <property type="protein sequence ID" value="BCJ97770.1"/>
    <property type="molecule type" value="Genomic_DNA"/>
</dbReference>
<organism evidence="2 3">
    <name type="scientific">Anaerocolumna chitinilytica</name>
    <dbReference type="NCBI Taxonomy" id="1727145"/>
    <lineage>
        <taxon>Bacteria</taxon>
        <taxon>Bacillati</taxon>
        <taxon>Bacillota</taxon>
        <taxon>Clostridia</taxon>
        <taxon>Lachnospirales</taxon>
        <taxon>Lachnospiraceae</taxon>
        <taxon>Anaerocolumna</taxon>
    </lineage>
</organism>
<dbReference type="Pfam" id="PF13630">
    <property type="entry name" value="SdpI"/>
    <property type="match status" value="1"/>
</dbReference>
<accession>A0A7I8DHD5</accession>